<feature type="signal peptide" evidence="1">
    <location>
        <begin position="1"/>
        <end position="18"/>
    </location>
</feature>
<dbReference type="RefSeq" id="WP_129604279.1">
    <property type="nucleotide sequence ID" value="NZ_SBLB01000006.1"/>
</dbReference>
<dbReference type="InterPro" id="IPR011042">
    <property type="entry name" value="6-blade_b-propeller_TolB-like"/>
</dbReference>
<proteinExistence type="predicted"/>
<dbReference type="SUPFAM" id="SSF50952">
    <property type="entry name" value="Soluble quinoprotein glucose dehydrogenase"/>
    <property type="match status" value="1"/>
</dbReference>
<evidence type="ECO:0000256" key="1">
    <source>
        <dbReference type="SAM" id="SignalP"/>
    </source>
</evidence>
<dbReference type="Gene3D" id="2.120.10.30">
    <property type="entry name" value="TolB, C-terminal domain"/>
    <property type="match status" value="1"/>
</dbReference>
<dbReference type="InterPro" id="IPR011041">
    <property type="entry name" value="Quinoprot_gluc/sorb_DH_b-prop"/>
</dbReference>
<name>A0A4Q2UGG6_9BACT</name>
<dbReference type="EMBL" id="SBLB01000006">
    <property type="protein sequence ID" value="RYC68224.1"/>
    <property type="molecule type" value="Genomic_DNA"/>
</dbReference>
<keyword evidence="4" id="KW-1185">Reference proteome</keyword>
<dbReference type="PANTHER" id="PTHR19328:SF75">
    <property type="entry name" value="ALDOSE SUGAR DEHYDROGENASE YLII"/>
    <property type="match status" value="1"/>
</dbReference>
<dbReference type="InterPro" id="IPR012938">
    <property type="entry name" value="Glc/Sorbosone_DH"/>
</dbReference>
<comment type="caution">
    <text evidence="3">The sequence shown here is derived from an EMBL/GenBank/DDBJ whole genome shotgun (WGS) entry which is preliminary data.</text>
</comment>
<evidence type="ECO:0000313" key="3">
    <source>
        <dbReference type="EMBL" id="RYC68224.1"/>
    </source>
</evidence>
<keyword evidence="1" id="KW-0732">Signal</keyword>
<evidence type="ECO:0000313" key="4">
    <source>
        <dbReference type="Proteomes" id="UP000290407"/>
    </source>
</evidence>
<dbReference type="PANTHER" id="PTHR19328">
    <property type="entry name" value="HEDGEHOG-INTERACTING PROTEIN"/>
    <property type="match status" value="1"/>
</dbReference>
<sequence length="449" mass="48762">MRFLVLLWLTTLLTPVAAQTPVIQLTPYATGLFHPVDLAAINASTFLVGQANGQVRLISNGTLNPTPYLDIGNLVQDLEYNGIFGICLHPDYASNGYLYVQYFRKSDKAGVVARYTRHATDPNRADPASALIILTIPYPGEGHRSGRMAFGPDGYLYITTGDSERGDRGSIGDPNGYAQNLQSPFGKLLRIDVNSGLPYAIPPTNPYASPTDGVPDALYALGLRNPWRWSFDRLTGDLWIADVGQDGWDELNFMPAGASAPQNYGWRCYEGSHPYISTGCTNTASFVTPLLDYPAYNNNGNRTASITGGFVYRGSRYPSLYGWYVYGDWSQGTIWTLRRNAATGTYQNVTQAATVANLVSFGEGTDGELYILSFQSGTIYQIGTDAIRSVQSGNWHDPATWDCACVPTASRDVIIASTHRVTVAQAAPLRSLVLQGALAFVAGGVLTYP</sequence>
<feature type="chain" id="PRO_5020496479" evidence="1">
    <location>
        <begin position="19"/>
        <end position="449"/>
    </location>
</feature>
<protein>
    <submittedName>
        <fullName evidence="3">Sugar dehydrogenase</fullName>
    </submittedName>
</protein>
<gene>
    <name evidence="3" type="ORF">EQG79_22515</name>
</gene>
<evidence type="ECO:0000259" key="2">
    <source>
        <dbReference type="Pfam" id="PF07995"/>
    </source>
</evidence>
<accession>A0A4Q2UGG6</accession>
<dbReference type="Proteomes" id="UP000290407">
    <property type="component" value="Unassembled WGS sequence"/>
</dbReference>
<dbReference type="Pfam" id="PF07995">
    <property type="entry name" value="GSDH"/>
    <property type="match status" value="1"/>
</dbReference>
<feature type="domain" description="Glucose/Sorbosone dehydrogenase" evidence="2">
    <location>
        <begin position="34"/>
        <end position="378"/>
    </location>
</feature>
<dbReference type="AlphaFoldDB" id="A0A4Q2UGG6"/>
<organism evidence="3 4">
    <name type="scientific">Spirosoma sordidisoli</name>
    <dbReference type="NCBI Taxonomy" id="2502893"/>
    <lineage>
        <taxon>Bacteria</taxon>
        <taxon>Pseudomonadati</taxon>
        <taxon>Bacteroidota</taxon>
        <taxon>Cytophagia</taxon>
        <taxon>Cytophagales</taxon>
        <taxon>Cytophagaceae</taxon>
        <taxon>Spirosoma</taxon>
    </lineage>
</organism>
<reference evidence="3 4" key="1">
    <citation type="submission" date="2019-01" db="EMBL/GenBank/DDBJ databases">
        <title>Spirosoma flava sp. nov., a propanil-degrading bacterium isolated from herbicide-contaminated soil.</title>
        <authorList>
            <person name="Zhang L."/>
            <person name="Jiang J.-D."/>
        </authorList>
    </citation>
    <scope>NUCLEOTIDE SEQUENCE [LARGE SCALE GENOMIC DNA]</scope>
    <source>
        <strain evidence="3 4">TY50</strain>
    </source>
</reference>